<evidence type="ECO:0000313" key="2">
    <source>
        <dbReference type="EMBL" id="KZV80796.1"/>
    </source>
</evidence>
<evidence type="ECO:0000256" key="1">
    <source>
        <dbReference type="SAM" id="MobiDB-lite"/>
    </source>
</evidence>
<accession>A0A165BK40</accession>
<keyword evidence="3" id="KW-1185">Reference proteome</keyword>
<proteinExistence type="predicted"/>
<name>A0A165BK40_EXIGL</name>
<dbReference type="EMBL" id="KV426449">
    <property type="protein sequence ID" value="KZV80796.1"/>
    <property type="molecule type" value="Genomic_DNA"/>
</dbReference>
<feature type="region of interest" description="Disordered" evidence="1">
    <location>
        <begin position="1"/>
        <end position="41"/>
    </location>
</feature>
<feature type="region of interest" description="Disordered" evidence="1">
    <location>
        <begin position="69"/>
        <end position="121"/>
    </location>
</feature>
<feature type="compositionally biased region" description="Polar residues" evidence="1">
    <location>
        <begin position="30"/>
        <end position="41"/>
    </location>
</feature>
<protein>
    <submittedName>
        <fullName evidence="2">Uncharacterized protein</fullName>
    </submittedName>
</protein>
<dbReference type="InParanoid" id="A0A165BK40"/>
<dbReference type="AlphaFoldDB" id="A0A165BK40"/>
<dbReference type="Proteomes" id="UP000077266">
    <property type="component" value="Unassembled WGS sequence"/>
</dbReference>
<organism evidence="2 3">
    <name type="scientific">Exidia glandulosa HHB12029</name>
    <dbReference type="NCBI Taxonomy" id="1314781"/>
    <lineage>
        <taxon>Eukaryota</taxon>
        <taxon>Fungi</taxon>
        <taxon>Dikarya</taxon>
        <taxon>Basidiomycota</taxon>
        <taxon>Agaricomycotina</taxon>
        <taxon>Agaricomycetes</taxon>
        <taxon>Auriculariales</taxon>
        <taxon>Exidiaceae</taxon>
        <taxon>Exidia</taxon>
    </lineage>
</organism>
<gene>
    <name evidence="2" type="ORF">EXIGLDRAFT_402770</name>
</gene>
<evidence type="ECO:0000313" key="3">
    <source>
        <dbReference type="Proteomes" id="UP000077266"/>
    </source>
</evidence>
<sequence>MQGLVNLRRKTSRPRPRPRPTIKNCPTKLSLGSTHGASTTPVLGLTTSQVLPKLMHTFSIGKCTPATRSRKTCITRPTPISSSPPARLGPPPPSLLSMSTRRPPVSRPVPPSSIRQLSSTS</sequence>
<feature type="compositionally biased region" description="Basic residues" evidence="1">
    <location>
        <begin position="7"/>
        <end position="20"/>
    </location>
</feature>
<feature type="compositionally biased region" description="Low complexity" evidence="1">
    <location>
        <begin position="74"/>
        <end position="86"/>
    </location>
</feature>
<reference evidence="2 3" key="1">
    <citation type="journal article" date="2016" name="Mol. Biol. Evol.">
        <title>Comparative Genomics of Early-Diverging Mushroom-Forming Fungi Provides Insights into the Origins of Lignocellulose Decay Capabilities.</title>
        <authorList>
            <person name="Nagy L.G."/>
            <person name="Riley R."/>
            <person name="Tritt A."/>
            <person name="Adam C."/>
            <person name="Daum C."/>
            <person name="Floudas D."/>
            <person name="Sun H."/>
            <person name="Yadav J.S."/>
            <person name="Pangilinan J."/>
            <person name="Larsson K.H."/>
            <person name="Matsuura K."/>
            <person name="Barry K."/>
            <person name="Labutti K."/>
            <person name="Kuo R."/>
            <person name="Ohm R.A."/>
            <person name="Bhattacharya S.S."/>
            <person name="Shirouzu T."/>
            <person name="Yoshinaga Y."/>
            <person name="Martin F.M."/>
            <person name="Grigoriev I.V."/>
            <person name="Hibbett D.S."/>
        </authorList>
    </citation>
    <scope>NUCLEOTIDE SEQUENCE [LARGE SCALE GENOMIC DNA]</scope>
    <source>
        <strain evidence="2 3">HHB12029</strain>
    </source>
</reference>